<evidence type="ECO:0000313" key="4">
    <source>
        <dbReference type="Proteomes" id="UP001066327"/>
    </source>
</evidence>
<evidence type="ECO:0000313" key="5">
    <source>
        <dbReference type="Proteomes" id="UP001231166"/>
    </source>
</evidence>
<proteinExistence type="predicted"/>
<dbReference type="AlphaFoldDB" id="A0AAX3YRW2"/>
<geneLocation type="plasmid" evidence="3 5">
    <name>pRho-VOC14-C342</name>
</geneLocation>
<name>A0AAX3YRW2_RHOOP</name>
<gene>
    <name evidence="2" type="ORF">O4328_39295</name>
    <name evidence="3" type="ORF">Q5707_38325</name>
</gene>
<evidence type="ECO:0000313" key="2">
    <source>
        <dbReference type="EMBL" id="MCZ4589617.1"/>
    </source>
</evidence>
<keyword evidence="4" id="KW-1185">Reference proteome</keyword>
<protein>
    <recommendedName>
        <fullName evidence="6">4Fe-4S Wbl-type domain-containing protein</fullName>
    </recommendedName>
</protein>
<reference evidence="2" key="1">
    <citation type="submission" date="2022-12" db="EMBL/GenBank/DDBJ databases">
        <authorList>
            <person name="Krivoruchko A.V."/>
            <person name="Elkin A."/>
        </authorList>
    </citation>
    <scope>NUCLEOTIDE SEQUENCE</scope>
    <source>
        <strain evidence="2">IEGM 249</strain>
    </source>
</reference>
<keyword evidence="3" id="KW-0614">Plasmid</keyword>
<evidence type="ECO:0000313" key="3">
    <source>
        <dbReference type="EMBL" id="WLF51224.1"/>
    </source>
</evidence>
<evidence type="ECO:0008006" key="6">
    <source>
        <dbReference type="Google" id="ProtNLM"/>
    </source>
</evidence>
<feature type="region of interest" description="Disordered" evidence="1">
    <location>
        <begin position="312"/>
        <end position="369"/>
    </location>
</feature>
<dbReference type="RefSeq" id="WP_269592584.1">
    <property type="nucleotide sequence ID" value="NZ_CP130954.1"/>
</dbReference>
<evidence type="ECO:0000256" key="1">
    <source>
        <dbReference type="SAM" id="MobiDB-lite"/>
    </source>
</evidence>
<organism evidence="3 5">
    <name type="scientific">Rhodococcus opacus</name>
    <name type="common">Nocardia opaca</name>
    <dbReference type="NCBI Taxonomy" id="37919"/>
    <lineage>
        <taxon>Bacteria</taxon>
        <taxon>Bacillati</taxon>
        <taxon>Actinomycetota</taxon>
        <taxon>Actinomycetes</taxon>
        <taxon>Mycobacteriales</taxon>
        <taxon>Nocardiaceae</taxon>
        <taxon>Rhodococcus</taxon>
    </lineage>
</organism>
<dbReference type="Proteomes" id="UP001066327">
    <property type="component" value="Unassembled WGS sequence"/>
</dbReference>
<reference evidence="3" key="2">
    <citation type="submission" date="2023-07" db="EMBL/GenBank/DDBJ databases">
        <title>Genomic analysis of Rhodococcus opacus VOC-14 with glycol ethers degradation activity.</title>
        <authorList>
            <person name="Narkevich D.A."/>
            <person name="Hlushen A.M."/>
            <person name="Akhremchuk A.E."/>
            <person name="Sikolenko M.A."/>
            <person name="Valentovich L.N."/>
        </authorList>
    </citation>
    <scope>NUCLEOTIDE SEQUENCE</scope>
    <source>
        <strain evidence="3">VOC-14</strain>
        <plasmid evidence="3">pRho-VOC14-C342</plasmid>
    </source>
</reference>
<dbReference type="EMBL" id="JAPWIS010000034">
    <property type="protein sequence ID" value="MCZ4589617.1"/>
    <property type="molecule type" value="Genomic_DNA"/>
</dbReference>
<dbReference type="Proteomes" id="UP001231166">
    <property type="component" value="Plasmid pRho-VOC14-C342"/>
</dbReference>
<dbReference type="EMBL" id="CP130954">
    <property type="protein sequence ID" value="WLF51224.1"/>
    <property type="molecule type" value="Genomic_DNA"/>
</dbReference>
<sequence length="447" mass="48373">MSTAVLGDPIGVADSVDRLCDDILEVFESDETSDRARAVEVCATCPLLQACRNRTRVEILDGRGPCAVVRAGVAWDYDGYPDADVPTNDTTLAWLPPGTAKRPEHEDGSGSDLDRADENVVELAFYDPGLLREHEFSVAESEAIVLRGAKQGKSMNFLGKILRMHYRNVHKMALNLGVRDAFGTKPKRHKTLDETIVELDTLVNEHGIDIEPPVREVDNGQLSFDDLSDADESAARPEAVTAAVSVRSPRALLLRRITGRIPRRFRAGKLDLAKLVQRSTPSTYADSASAAGRTISCSSLGTHSVARRMWPDSTGGVHATSPRSADSDCGVMHAPRSAGPPPRRRWRSSAEWPTRNCTTGGAAPALPSSSGQHIRMLRWALFTASAPPQTTLTTHLPPSMARYRVHEVVTRPISFGPSLLRPAAVTPRSMSTIRAGNRCAHAKGGGV</sequence>
<accession>A0AAX3YRW2</accession>